<protein>
    <submittedName>
        <fullName evidence="1">Uncharacterized protein</fullName>
    </submittedName>
</protein>
<reference evidence="1 2" key="1">
    <citation type="journal article" date="2021" name="Hortic Res">
        <title>The domestication of Cucurbita argyrosperma as revealed by the genome of its wild relative.</title>
        <authorList>
            <person name="Barrera-Redondo J."/>
            <person name="Sanchez-de la Vega G."/>
            <person name="Aguirre-Liguori J.A."/>
            <person name="Castellanos-Morales G."/>
            <person name="Gutierrez-Guerrero Y.T."/>
            <person name="Aguirre-Dugua X."/>
            <person name="Aguirre-Planter E."/>
            <person name="Tenaillon M.I."/>
            <person name="Lira-Saade R."/>
            <person name="Eguiarte L.E."/>
        </authorList>
    </citation>
    <scope>NUCLEOTIDE SEQUENCE [LARGE SCALE GENOMIC DNA]</scope>
    <source>
        <strain evidence="1">JBR-2021</strain>
    </source>
</reference>
<feature type="non-terminal residue" evidence="1">
    <location>
        <position position="1"/>
    </location>
</feature>
<accession>A0AAV6NW47</accession>
<dbReference type="EMBL" id="JAGKQH010000004">
    <property type="protein sequence ID" value="KAG6602072.1"/>
    <property type="molecule type" value="Genomic_DNA"/>
</dbReference>
<dbReference type="Proteomes" id="UP000685013">
    <property type="component" value="Chromosome 4"/>
</dbReference>
<keyword evidence="2" id="KW-1185">Reference proteome</keyword>
<evidence type="ECO:0000313" key="1">
    <source>
        <dbReference type="EMBL" id="KAG6602072.1"/>
    </source>
</evidence>
<comment type="caution">
    <text evidence="1">The sequence shown here is derived from an EMBL/GenBank/DDBJ whole genome shotgun (WGS) entry which is preliminary data.</text>
</comment>
<dbReference type="AlphaFoldDB" id="A0AAV6NW47"/>
<name>A0AAV6NW47_9ROSI</name>
<sequence length="78" mass="8527">MEIGALGHRIGRSCVVRFDVGATRRVPRTRLNERTSLNMEAAGRDGKVRVGNGAGLVGDVQLDVAEADRQRGDRRVRV</sequence>
<proteinExistence type="predicted"/>
<organism evidence="1 2">
    <name type="scientific">Cucurbita argyrosperma subsp. sororia</name>
    <dbReference type="NCBI Taxonomy" id="37648"/>
    <lineage>
        <taxon>Eukaryota</taxon>
        <taxon>Viridiplantae</taxon>
        <taxon>Streptophyta</taxon>
        <taxon>Embryophyta</taxon>
        <taxon>Tracheophyta</taxon>
        <taxon>Spermatophyta</taxon>
        <taxon>Magnoliopsida</taxon>
        <taxon>eudicotyledons</taxon>
        <taxon>Gunneridae</taxon>
        <taxon>Pentapetalae</taxon>
        <taxon>rosids</taxon>
        <taxon>fabids</taxon>
        <taxon>Cucurbitales</taxon>
        <taxon>Cucurbitaceae</taxon>
        <taxon>Cucurbiteae</taxon>
        <taxon>Cucurbita</taxon>
    </lineage>
</organism>
<evidence type="ECO:0000313" key="2">
    <source>
        <dbReference type="Proteomes" id="UP000685013"/>
    </source>
</evidence>
<gene>
    <name evidence="1" type="ORF">SDJN03_07305</name>
</gene>